<proteinExistence type="predicted"/>
<dbReference type="Pfam" id="PF00534">
    <property type="entry name" value="Glycos_transf_1"/>
    <property type="match status" value="1"/>
</dbReference>
<evidence type="ECO:0000256" key="1">
    <source>
        <dbReference type="ARBA" id="ARBA00022679"/>
    </source>
</evidence>
<evidence type="ECO:0000313" key="4">
    <source>
        <dbReference type="Proteomes" id="UP001629058"/>
    </source>
</evidence>
<organism evidence="3 4">
    <name type="scientific">Chryseobacterium terrae</name>
    <dbReference type="NCBI Taxonomy" id="3163299"/>
    <lineage>
        <taxon>Bacteria</taxon>
        <taxon>Pseudomonadati</taxon>
        <taxon>Bacteroidota</taxon>
        <taxon>Flavobacteriia</taxon>
        <taxon>Flavobacteriales</taxon>
        <taxon>Weeksellaceae</taxon>
        <taxon>Chryseobacterium group</taxon>
        <taxon>Chryseobacterium</taxon>
    </lineage>
</organism>
<dbReference type="SUPFAM" id="SSF53756">
    <property type="entry name" value="UDP-Glycosyltransferase/glycogen phosphorylase"/>
    <property type="match status" value="1"/>
</dbReference>
<evidence type="ECO:0000313" key="3">
    <source>
        <dbReference type="EMBL" id="MFL9835653.1"/>
    </source>
</evidence>
<evidence type="ECO:0000259" key="2">
    <source>
        <dbReference type="Pfam" id="PF00534"/>
    </source>
</evidence>
<feature type="domain" description="Glycosyl transferase family 1" evidence="2">
    <location>
        <begin position="194"/>
        <end position="344"/>
    </location>
</feature>
<dbReference type="RefSeq" id="WP_408092593.1">
    <property type="nucleotide sequence ID" value="NZ_JBELPY010000016.1"/>
</dbReference>
<name>A0ABW8Y8Q0_9FLAO</name>
<dbReference type="PANTHER" id="PTHR46401:SF2">
    <property type="entry name" value="GLYCOSYLTRANSFERASE WBBK-RELATED"/>
    <property type="match status" value="1"/>
</dbReference>
<dbReference type="CDD" id="cd03809">
    <property type="entry name" value="GT4_MtfB-like"/>
    <property type="match status" value="1"/>
</dbReference>
<keyword evidence="4" id="KW-1185">Reference proteome</keyword>
<reference evidence="3 4" key="1">
    <citation type="submission" date="2024-06" db="EMBL/GenBank/DDBJ databases">
        <authorList>
            <person name="Kaempfer P."/>
            <person name="Viver T."/>
        </authorList>
    </citation>
    <scope>NUCLEOTIDE SEQUENCE [LARGE SCALE GENOMIC DNA]</scope>
    <source>
        <strain evidence="3 4">ST-37</strain>
    </source>
</reference>
<protein>
    <submittedName>
        <fullName evidence="3">Glycosyltransferase family 1 protein</fullName>
    </submittedName>
</protein>
<comment type="caution">
    <text evidence="3">The sequence shown here is derived from an EMBL/GenBank/DDBJ whole genome shotgun (WGS) entry which is preliminary data.</text>
</comment>
<dbReference type="EMBL" id="JBELPY010000016">
    <property type="protein sequence ID" value="MFL9835653.1"/>
    <property type="molecule type" value="Genomic_DNA"/>
</dbReference>
<dbReference type="PANTHER" id="PTHR46401">
    <property type="entry name" value="GLYCOSYLTRANSFERASE WBBK-RELATED"/>
    <property type="match status" value="1"/>
</dbReference>
<accession>A0ABW8Y8Q0</accession>
<sequence length="376" mass="43263">MILGIDASNIRAGGGLTHLKEIIKCGNPEKYGINKVIVWSNDNTLKALPDSTWLVKRSHPYLNKSSLWSFIFQIFILSNKAKKENCNLIFVPGGTFLGTFRKIVSMSQNMLPFEKLEQNRFTAWKTRLRFQILYFTQSITFKKSKAVIFLTNYAKNHISKKIKLGNRYEIIPHGINLNFLYEPKIQNPICFYSKTQPFKLLYVSILTVYKHQWNVAEAVIRLSKEGYPVELDLVGDFINDSLEKVNKVKRRDKYSCINYKGLIPYDELASIYKNADGFIFASSCENMPIILIEAMTAGLPISSSNMGPMPEVLKDGGFYFDPLDVDSIYLALKEMLDNEKLRQQKSLISYNNSILYTWKECSDRTFYFLSTIAKQS</sequence>
<dbReference type="Gene3D" id="3.40.50.2000">
    <property type="entry name" value="Glycogen Phosphorylase B"/>
    <property type="match status" value="2"/>
</dbReference>
<dbReference type="Proteomes" id="UP001629058">
    <property type="component" value="Unassembled WGS sequence"/>
</dbReference>
<dbReference type="InterPro" id="IPR001296">
    <property type="entry name" value="Glyco_trans_1"/>
</dbReference>
<keyword evidence="1" id="KW-0808">Transferase</keyword>
<gene>
    <name evidence="3" type="ORF">ABS765_16670</name>
</gene>